<feature type="transmembrane region" description="Helical" evidence="7">
    <location>
        <begin position="106"/>
        <end position="125"/>
    </location>
</feature>
<dbReference type="Gene3D" id="1.20.1540.10">
    <property type="entry name" value="Rhomboid-like"/>
    <property type="match status" value="1"/>
</dbReference>
<feature type="transmembrane region" description="Helical" evidence="7">
    <location>
        <begin position="194"/>
        <end position="211"/>
    </location>
</feature>
<accession>A0A7D3XFC3</accession>
<sequence length="291" mass="33385">MPIWDEIKSSFRFGSNLTKLIYINLAVFVIFGLLRVFLFIAGASSEWITEMMSVPASLSVLILRPWTLVTYMFYHEGFLHILFNLLWLYWFGQLFLQFFAQRQLTWVYILGGISGAILYILSYNILPAFKGYADVSIAFGASASVLAIVVAVATLQPNFTIYLLFLGPVRLKYLALATIILDVISIPVSNAGGHIAHLGGALLGFVYVTMLRQGTDMAKYFYWIGRLKFPKRRKMKITYTRPESDYDYNYRKAQKQKRIDEILDKIARSGYNSLTKEEKEILFKANNRNIN</sequence>
<dbReference type="Pfam" id="PF20216">
    <property type="entry name" value="DUF6576"/>
    <property type="match status" value="1"/>
</dbReference>
<dbReference type="InterPro" id="IPR046483">
    <property type="entry name" value="DUF6576"/>
</dbReference>
<protein>
    <submittedName>
        <fullName evidence="10">Rhomboid family intramembrane serine protease</fullName>
    </submittedName>
</protein>
<evidence type="ECO:0000256" key="1">
    <source>
        <dbReference type="ARBA" id="ARBA00004141"/>
    </source>
</evidence>
<keyword evidence="10" id="KW-0645">Protease</keyword>
<dbReference type="InterPro" id="IPR022764">
    <property type="entry name" value="Peptidase_S54_rhomboid_dom"/>
</dbReference>
<dbReference type="KEGG" id="ttz:FHG85_10665"/>
<reference evidence="10 11" key="1">
    <citation type="submission" date="2019-07" db="EMBL/GenBank/DDBJ databases">
        <title>Thalassofilum flectens gen. nov., sp. nov., a novel moderate thermophilic anaerobe from a shallow sea hot spring in Kunashir Island (Russia), representing a new family in the order Bacteroidales, and proposal of Thalassofilacea fam. nov.</title>
        <authorList>
            <person name="Kochetkova T.V."/>
            <person name="Podosokorskaya O.A."/>
            <person name="Novikov A."/>
            <person name="Elcheninov A.G."/>
            <person name="Toshchakov S.V."/>
            <person name="Kublanov I.V."/>
        </authorList>
    </citation>
    <scope>NUCLEOTIDE SEQUENCE [LARGE SCALE GENOMIC DNA]</scope>
    <source>
        <strain evidence="10 11">38-H</strain>
    </source>
</reference>
<dbReference type="Pfam" id="PF01694">
    <property type="entry name" value="Rhomboid"/>
    <property type="match status" value="1"/>
</dbReference>
<proteinExistence type="inferred from homology"/>
<dbReference type="SUPFAM" id="SSF144091">
    <property type="entry name" value="Rhomboid-like"/>
    <property type="match status" value="1"/>
</dbReference>
<feature type="transmembrane region" description="Helical" evidence="7">
    <location>
        <begin position="20"/>
        <end position="42"/>
    </location>
</feature>
<feature type="transmembrane region" description="Helical" evidence="7">
    <location>
        <begin position="80"/>
        <end position="99"/>
    </location>
</feature>
<evidence type="ECO:0000256" key="4">
    <source>
        <dbReference type="ARBA" id="ARBA00022801"/>
    </source>
</evidence>
<keyword evidence="11" id="KW-1185">Reference proteome</keyword>
<feature type="transmembrane region" description="Helical" evidence="7">
    <location>
        <begin position="137"/>
        <end position="164"/>
    </location>
</feature>
<dbReference type="PANTHER" id="PTHR43731:SF14">
    <property type="entry name" value="PRESENILIN-ASSOCIATED RHOMBOID-LIKE PROTEIN, MITOCHONDRIAL"/>
    <property type="match status" value="1"/>
</dbReference>
<keyword evidence="3 7" id="KW-0812">Transmembrane</keyword>
<gene>
    <name evidence="10" type="ORF">FHG85_10665</name>
</gene>
<evidence type="ECO:0000256" key="6">
    <source>
        <dbReference type="ARBA" id="ARBA00023136"/>
    </source>
</evidence>
<dbReference type="PANTHER" id="PTHR43731">
    <property type="entry name" value="RHOMBOID PROTEASE"/>
    <property type="match status" value="1"/>
</dbReference>
<feature type="domain" description="Peptidase S54 rhomboid" evidence="8">
    <location>
        <begin position="65"/>
        <end position="212"/>
    </location>
</feature>
<dbReference type="GO" id="GO:0016020">
    <property type="term" value="C:membrane"/>
    <property type="evidence" value="ECO:0007669"/>
    <property type="project" value="UniProtKB-SubCell"/>
</dbReference>
<evidence type="ECO:0000256" key="3">
    <source>
        <dbReference type="ARBA" id="ARBA00022692"/>
    </source>
</evidence>
<evidence type="ECO:0000256" key="5">
    <source>
        <dbReference type="ARBA" id="ARBA00022989"/>
    </source>
</evidence>
<dbReference type="GO" id="GO:0006508">
    <property type="term" value="P:proteolysis"/>
    <property type="evidence" value="ECO:0007669"/>
    <property type="project" value="UniProtKB-KW"/>
</dbReference>
<comment type="similarity">
    <text evidence="2">Belongs to the peptidase S54 family.</text>
</comment>
<dbReference type="InterPro" id="IPR035952">
    <property type="entry name" value="Rhomboid-like_sf"/>
</dbReference>
<dbReference type="Proteomes" id="UP000500961">
    <property type="component" value="Chromosome"/>
</dbReference>
<keyword evidence="6 7" id="KW-0472">Membrane</keyword>
<keyword evidence="5 7" id="KW-1133">Transmembrane helix</keyword>
<evidence type="ECO:0000313" key="11">
    <source>
        <dbReference type="Proteomes" id="UP000500961"/>
    </source>
</evidence>
<dbReference type="InterPro" id="IPR050925">
    <property type="entry name" value="Rhomboid_protease_S54"/>
</dbReference>
<name>A0A7D3XFC3_9BACT</name>
<keyword evidence="4" id="KW-0378">Hydrolase</keyword>
<evidence type="ECO:0000313" key="10">
    <source>
        <dbReference type="EMBL" id="QKG80707.1"/>
    </source>
</evidence>
<feature type="domain" description="DUF6576" evidence="9">
    <location>
        <begin position="245"/>
        <end position="282"/>
    </location>
</feature>
<dbReference type="GO" id="GO:0004252">
    <property type="term" value="F:serine-type endopeptidase activity"/>
    <property type="evidence" value="ECO:0007669"/>
    <property type="project" value="InterPro"/>
</dbReference>
<evidence type="ECO:0000256" key="2">
    <source>
        <dbReference type="ARBA" id="ARBA00009045"/>
    </source>
</evidence>
<comment type="subcellular location">
    <subcellularLocation>
        <location evidence="1">Membrane</location>
        <topology evidence="1">Multi-pass membrane protein</topology>
    </subcellularLocation>
</comment>
<evidence type="ECO:0000256" key="7">
    <source>
        <dbReference type="SAM" id="Phobius"/>
    </source>
</evidence>
<evidence type="ECO:0000259" key="8">
    <source>
        <dbReference type="Pfam" id="PF01694"/>
    </source>
</evidence>
<feature type="transmembrane region" description="Helical" evidence="7">
    <location>
        <begin position="171"/>
        <end position="188"/>
    </location>
</feature>
<dbReference type="EMBL" id="CP041345">
    <property type="protein sequence ID" value="QKG80707.1"/>
    <property type="molecule type" value="Genomic_DNA"/>
</dbReference>
<dbReference type="RefSeq" id="WP_173075721.1">
    <property type="nucleotide sequence ID" value="NZ_CP041345.1"/>
</dbReference>
<dbReference type="AlphaFoldDB" id="A0A7D3XFC3"/>
<organism evidence="10 11">
    <name type="scientific">Tenuifilum thalassicum</name>
    <dbReference type="NCBI Taxonomy" id="2590900"/>
    <lineage>
        <taxon>Bacteria</taxon>
        <taxon>Pseudomonadati</taxon>
        <taxon>Bacteroidota</taxon>
        <taxon>Bacteroidia</taxon>
        <taxon>Bacteroidales</taxon>
        <taxon>Tenuifilaceae</taxon>
        <taxon>Tenuifilum</taxon>
    </lineage>
</organism>
<evidence type="ECO:0000259" key="9">
    <source>
        <dbReference type="Pfam" id="PF20216"/>
    </source>
</evidence>